<name>A0A371I664_MUCPR</name>
<gene>
    <name evidence="2" type="ORF">CR513_04903</name>
</gene>
<protein>
    <submittedName>
        <fullName evidence="2">Uncharacterized protein</fullName>
    </submittedName>
</protein>
<keyword evidence="1" id="KW-0472">Membrane</keyword>
<keyword evidence="1" id="KW-0812">Transmembrane</keyword>
<evidence type="ECO:0000256" key="1">
    <source>
        <dbReference type="SAM" id="Phobius"/>
    </source>
</evidence>
<dbReference type="Proteomes" id="UP000257109">
    <property type="component" value="Unassembled WGS sequence"/>
</dbReference>
<keyword evidence="3" id="KW-1185">Reference proteome</keyword>
<evidence type="ECO:0000313" key="2">
    <source>
        <dbReference type="EMBL" id="RDY10535.1"/>
    </source>
</evidence>
<dbReference type="OrthoDB" id="10647019at2759"/>
<dbReference type="AlphaFoldDB" id="A0A371I664"/>
<reference evidence="2" key="1">
    <citation type="submission" date="2018-05" db="EMBL/GenBank/DDBJ databases">
        <title>Draft genome of Mucuna pruriens seed.</title>
        <authorList>
            <person name="Nnadi N.E."/>
            <person name="Vos R."/>
            <person name="Hasami M.H."/>
            <person name="Devisetty U.K."/>
            <person name="Aguiy J.C."/>
        </authorList>
    </citation>
    <scope>NUCLEOTIDE SEQUENCE [LARGE SCALE GENOMIC DNA]</scope>
    <source>
        <strain evidence="2">JCA_2017</strain>
    </source>
</reference>
<keyword evidence="1" id="KW-1133">Transmembrane helix</keyword>
<proteinExistence type="predicted"/>
<sequence>MGRCQRSSSPVTIIVGWLLEEHAGVGVGVGGGWMVIFLMLEAWAGFLGIWLGRTILEYRTVTLIWFCMCYSALLLCSEEAVTGETENDGNEKNKKKDLICGMGFCADEADYSWGLWNMETDIRCFCTGPVEVLTEYKMLICLEAFAEINTITTAGIICNDRRLPLLFDAGSANSKKWRKENLWSKPLKSKKNDPKEHVLYVYTSLVNGVSVCYLRLHSDRTCDIGVLLGRRMKFLKLKQGNKIVKIERFKEKTHIGKEFLTRWENSS</sequence>
<feature type="non-terminal residue" evidence="2">
    <location>
        <position position="1"/>
    </location>
</feature>
<accession>A0A371I664</accession>
<dbReference type="EMBL" id="QJKJ01000823">
    <property type="protein sequence ID" value="RDY10535.1"/>
    <property type="molecule type" value="Genomic_DNA"/>
</dbReference>
<organism evidence="2 3">
    <name type="scientific">Mucuna pruriens</name>
    <name type="common">Velvet bean</name>
    <name type="synonym">Dolichos pruriens</name>
    <dbReference type="NCBI Taxonomy" id="157652"/>
    <lineage>
        <taxon>Eukaryota</taxon>
        <taxon>Viridiplantae</taxon>
        <taxon>Streptophyta</taxon>
        <taxon>Embryophyta</taxon>
        <taxon>Tracheophyta</taxon>
        <taxon>Spermatophyta</taxon>
        <taxon>Magnoliopsida</taxon>
        <taxon>eudicotyledons</taxon>
        <taxon>Gunneridae</taxon>
        <taxon>Pentapetalae</taxon>
        <taxon>rosids</taxon>
        <taxon>fabids</taxon>
        <taxon>Fabales</taxon>
        <taxon>Fabaceae</taxon>
        <taxon>Papilionoideae</taxon>
        <taxon>50 kb inversion clade</taxon>
        <taxon>NPAAA clade</taxon>
        <taxon>indigoferoid/millettioid clade</taxon>
        <taxon>Phaseoleae</taxon>
        <taxon>Mucuna</taxon>
    </lineage>
</organism>
<feature type="transmembrane region" description="Helical" evidence="1">
    <location>
        <begin position="33"/>
        <end position="51"/>
    </location>
</feature>
<evidence type="ECO:0000313" key="3">
    <source>
        <dbReference type="Proteomes" id="UP000257109"/>
    </source>
</evidence>
<comment type="caution">
    <text evidence="2">The sequence shown here is derived from an EMBL/GenBank/DDBJ whole genome shotgun (WGS) entry which is preliminary data.</text>
</comment>